<feature type="transmembrane region" description="Helical" evidence="1">
    <location>
        <begin position="43"/>
        <end position="64"/>
    </location>
</feature>
<dbReference type="Proteomes" id="UP000009282">
    <property type="component" value="Chromosome"/>
</dbReference>
<keyword evidence="3" id="KW-1185">Reference proteome</keyword>
<keyword evidence="1" id="KW-0812">Transmembrane</keyword>
<accession>G4QFF6</accession>
<reference evidence="2 3" key="1">
    <citation type="journal article" date="2011" name="J. Bacteriol.">
        <title>Complete genome sequence of seawater bacterium Glaciecola nitratireducens FR1064T.</title>
        <authorList>
            <person name="Bian F."/>
            <person name="Qin Q.L."/>
            <person name="Xie B.B."/>
            <person name="Shu Y.L."/>
            <person name="Zhang X.Y."/>
            <person name="Yu Y."/>
            <person name="Chen B."/>
            <person name="Chen X.L."/>
            <person name="Zhou B.C."/>
            <person name="Zhang Y.Z."/>
        </authorList>
    </citation>
    <scope>NUCLEOTIDE SEQUENCE [LARGE SCALE GENOMIC DNA]</scope>
    <source>
        <strain evidence="3">JCM 12485 / KCTC 12276 / FR1064</strain>
    </source>
</reference>
<dbReference type="HOGENOM" id="CLU_123901_0_1_6"/>
<evidence type="ECO:0000256" key="1">
    <source>
        <dbReference type="SAM" id="Phobius"/>
    </source>
</evidence>
<keyword evidence="1" id="KW-0472">Membrane</keyword>
<proteinExistence type="predicted"/>
<evidence type="ECO:0000313" key="2">
    <source>
        <dbReference type="EMBL" id="AEP28500.1"/>
    </source>
</evidence>
<sequence>MFLMCPSKSIKAIKATNANKARSSLTYMSSGARKAARQSGSMIVMALFAIIVLALLAGTLVNMLSTSSNSVLFEVYGVRAKNAAQAGIQELAMTAFPLGAGPQLCNQVIVNPATFASIPGFQSCQFTARCTTSDINFNGEDYRYYRFSSTGSCGFDGVVVSRTVSVDAMQEN</sequence>
<keyword evidence="1" id="KW-1133">Transmembrane helix</keyword>
<protein>
    <submittedName>
        <fullName evidence="2">Type II secretory pathway component</fullName>
    </submittedName>
</protein>
<gene>
    <name evidence="2" type="primary">mshP</name>
    <name evidence="2" type="ordered locus">GNIT_0346</name>
</gene>
<dbReference type="KEGG" id="gni:GNIT_0346"/>
<dbReference type="eggNOG" id="COG4726">
    <property type="taxonomic scope" value="Bacteria"/>
</dbReference>
<name>G4QFF6_GLANF</name>
<organism evidence="2 3">
    <name type="scientific">Glaciecola nitratireducens (strain JCM 12485 / KCTC 12276 / FR1064)</name>
    <dbReference type="NCBI Taxonomy" id="1085623"/>
    <lineage>
        <taxon>Bacteria</taxon>
        <taxon>Pseudomonadati</taxon>
        <taxon>Pseudomonadota</taxon>
        <taxon>Gammaproteobacteria</taxon>
        <taxon>Alteromonadales</taxon>
        <taxon>Alteromonadaceae</taxon>
        <taxon>Brumicola</taxon>
    </lineage>
</organism>
<dbReference type="AlphaFoldDB" id="G4QFF6"/>
<dbReference type="STRING" id="1085623.GNIT_0346"/>
<evidence type="ECO:0000313" key="3">
    <source>
        <dbReference type="Proteomes" id="UP000009282"/>
    </source>
</evidence>
<dbReference type="EMBL" id="CP003060">
    <property type="protein sequence ID" value="AEP28500.1"/>
    <property type="molecule type" value="Genomic_DNA"/>
</dbReference>